<reference evidence="3" key="1">
    <citation type="submission" date="2016-10" db="EMBL/GenBank/DDBJ databases">
        <authorList>
            <person name="Varghese N."/>
            <person name="Submissions S."/>
        </authorList>
    </citation>
    <scope>NUCLEOTIDE SEQUENCE [LARGE SCALE GENOMIC DNA]</scope>
    <source>
        <strain evidence="3">XBD2006</strain>
    </source>
</reference>
<organism evidence="2 3">
    <name type="scientific">Butyrivibrio hungatei</name>
    <dbReference type="NCBI Taxonomy" id="185008"/>
    <lineage>
        <taxon>Bacteria</taxon>
        <taxon>Bacillati</taxon>
        <taxon>Bacillota</taxon>
        <taxon>Clostridia</taxon>
        <taxon>Lachnospirales</taxon>
        <taxon>Lachnospiraceae</taxon>
        <taxon>Butyrivibrio</taxon>
    </lineage>
</organism>
<accession>A0A1G5AC06</accession>
<gene>
    <name evidence="2" type="ORF">SAMN02910451_00096</name>
</gene>
<protein>
    <submittedName>
        <fullName evidence="2">Calcineurin-like phosphoesterase superfamily protein</fullName>
    </submittedName>
</protein>
<dbReference type="InterPro" id="IPR004843">
    <property type="entry name" value="Calcineurin-like_PHP"/>
</dbReference>
<dbReference type="Gene3D" id="3.60.21.10">
    <property type="match status" value="1"/>
</dbReference>
<dbReference type="Pfam" id="PF00149">
    <property type="entry name" value="Metallophos"/>
    <property type="match status" value="1"/>
</dbReference>
<evidence type="ECO:0000313" key="3">
    <source>
        <dbReference type="Proteomes" id="UP000183047"/>
    </source>
</evidence>
<keyword evidence="3" id="KW-1185">Reference proteome</keyword>
<dbReference type="STRING" id="185008.bhn_I0925"/>
<dbReference type="Proteomes" id="UP000183047">
    <property type="component" value="Unassembled WGS sequence"/>
</dbReference>
<dbReference type="RefSeq" id="WP_074460977.1">
    <property type="nucleotide sequence ID" value="NZ_FMUR01000003.1"/>
</dbReference>
<proteinExistence type="predicted"/>
<dbReference type="InterPro" id="IPR029052">
    <property type="entry name" value="Metallo-depent_PP-like"/>
</dbReference>
<evidence type="ECO:0000259" key="1">
    <source>
        <dbReference type="Pfam" id="PF00149"/>
    </source>
</evidence>
<name>A0A1G5AC06_9FIRM</name>
<dbReference type="EMBL" id="FMUR01000003">
    <property type="protein sequence ID" value="SCX75405.1"/>
    <property type="molecule type" value="Genomic_DNA"/>
</dbReference>
<dbReference type="GO" id="GO:0016787">
    <property type="term" value="F:hydrolase activity"/>
    <property type="evidence" value="ECO:0007669"/>
    <property type="project" value="InterPro"/>
</dbReference>
<dbReference type="SUPFAM" id="SSF56300">
    <property type="entry name" value="Metallo-dependent phosphatases"/>
    <property type="match status" value="1"/>
</dbReference>
<dbReference type="OrthoDB" id="5380073at2"/>
<dbReference type="AlphaFoldDB" id="A0A1G5AC06"/>
<evidence type="ECO:0000313" key="2">
    <source>
        <dbReference type="EMBL" id="SCX75405.1"/>
    </source>
</evidence>
<sequence>MIYFTSDLHMGHKGIITMQNRPFESVEDMNWILLTNYNAVVGKDDTVYILGDICHHMSVDQANSVIARMKGKKYLINGNHDKKYDPALFEDIKDFMTVSLNGRYFALMHYPMLSWPKKNSGSIQLHGHIHARMDYNEQNRNEGVLRYDVGVDANNFYPVSVKQIIEFFEMSRK</sequence>
<feature type="domain" description="Calcineurin-like phosphoesterase" evidence="1">
    <location>
        <begin position="2"/>
        <end position="89"/>
    </location>
</feature>